<evidence type="ECO:0000313" key="2">
    <source>
        <dbReference type="EMBL" id="GAA4439789.1"/>
    </source>
</evidence>
<protein>
    <recommendedName>
        <fullName evidence="4">Outer membrane protein beta-barrel domain-containing protein</fullName>
    </recommendedName>
</protein>
<comment type="caution">
    <text evidence="2">The sequence shown here is derived from an EMBL/GenBank/DDBJ whole genome shotgun (WGS) entry which is preliminary data.</text>
</comment>
<dbReference type="RefSeq" id="WP_345160993.1">
    <property type="nucleotide sequence ID" value="NZ_BAABHC010000027.1"/>
</dbReference>
<organism evidence="2 3">
    <name type="scientific">Pontibacter saemangeumensis</name>
    <dbReference type="NCBI Taxonomy" id="1084525"/>
    <lineage>
        <taxon>Bacteria</taxon>
        <taxon>Pseudomonadati</taxon>
        <taxon>Bacteroidota</taxon>
        <taxon>Cytophagia</taxon>
        <taxon>Cytophagales</taxon>
        <taxon>Hymenobacteraceae</taxon>
        <taxon>Pontibacter</taxon>
    </lineage>
</organism>
<gene>
    <name evidence="2" type="ORF">GCM10023188_36380</name>
</gene>
<accession>A0ABP8LZY8</accession>
<evidence type="ECO:0000313" key="3">
    <source>
        <dbReference type="Proteomes" id="UP001500552"/>
    </source>
</evidence>
<evidence type="ECO:0000256" key="1">
    <source>
        <dbReference type="SAM" id="SignalP"/>
    </source>
</evidence>
<dbReference type="Gene3D" id="2.40.160.20">
    <property type="match status" value="1"/>
</dbReference>
<feature type="signal peptide" evidence="1">
    <location>
        <begin position="1"/>
        <end position="19"/>
    </location>
</feature>
<proteinExistence type="predicted"/>
<reference evidence="3" key="1">
    <citation type="journal article" date="2019" name="Int. J. Syst. Evol. Microbiol.">
        <title>The Global Catalogue of Microorganisms (GCM) 10K type strain sequencing project: providing services to taxonomists for standard genome sequencing and annotation.</title>
        <authorList>
            <consortium name="The Broad Institute Genomics Platform"/>
            <consortium name="The Broad Institute Genome Sequencing Center for Infectious Disease"/>
            <person name="Wu L."/>
            <person name="Ma J."/>
        </authorList>
    </citation>
    <scope>NUCLEOTIDE SEQUENCE [LARGE SCALE GENOMIC DNA]</scope>
    <source>
        <strain evidence="3">JCM 17926</strain>
    </source>
</reference>
<dbReference type="EMBL" id="BAABHC010000027">
    <property type="protein sequence ID" value="GAA4439789.1"/>
    <property type="molecule type" value="Genomic_DNA"/>
</dbReference>
<keyword evidence="3" id="KW-1185">Reference proteome</keyword>
<feature type="chain" id="PRO_5047481488" description="Outer membrane protein beta-barrel domain-containing protein" evidence="1">
    <location>
        <begin position="20"/>
        <end position="343"/>
    </location>
</feature>
<dbReference type="Proteomes" id="UP001500552">
    <property type="component" value="Unassembled WGS sequence"/>
</dbReference>
<name>A0ABP8LZY8_9BACT</name>
<keyword evidence="1" id="KW-0732">Signal</keyword>
<sequence>MRCFLQLFVVLLFCTGAFAQEIKPDIIFEVDQAKIKARVLEVTDSVVYYRNFKQLHGPIYSLSREKIIKIEYANGYVELYSAEQEQLHEEKKKKQKVSRSKQNSIAKANKEVGEQLSAQVQKEEKSSDKTKVALDTQEIKIIADSLQEPAPSNQKEVEKRITYKPRTVLSLAADASRMLTGAFEEKLAVDYAKGYGGMLRFQYNVSDELGLRLSSGYMQWSRKDSIDHSQTMTSTLIVVPVVLGAKYYFNKVIYMAGEAGFSAQKTSFKTFDNETENNKWQTLTSDFVIQPSAVVSLGAEVRITKVLFDVSPFFQWMSTEDSEFGSYFAGIRVGLGLAMGKRQ</sequence>
<evidence type="ECO:0008006" key="4">
    <source>
        <dbReference type="Google" id="ProtNLM"/>
    </source>
</evidence>